<reference evidence="1 2" key="1">
    <citation type="journal article" date="2017" name="Water Res.">
        <title>Discovery and metagenomic analysis of an anammox bacterial enrichment related to Candidatus "Brocadia caroliniensis" in a full-scale glycerol-fed nitritation-denitritation separate centrate treatment process.</title>
        <authorList>
            <person name="Park H."/>
            <person name="Brotto A.C."/>
            <person name="van Loosdrecht M.C."/>
            <person name="Chandran K."/>
        </authorList>
    </citation>
    <scope>NUCLEOTIDE SEQUENCE [LARGE SCALE GENOMIC DNA]</scope>
    <source>
        <strain evidence="1">26THWARD</strain>
    </source>
</reference>
<protein>
    <submittedName>
        <fullName evidence="1">Uncharacterized protein</fullName>
    </submittedName>
</protein>
<evidence type="ECO:0000313" key="2">
    <source>
        <dbReference type="Proteomes" id="UP000189681"/>
    </source>
</evidence>
<accession>A0A1V4AU44</accession>
<gene>
    <name evidence="1" type="ORF">AYP45_07850</name>
</gene>
<comment type="caution">
    <text evidence="1">The sequence shown here is derived from an EMBL/GenBank/DDBJ whole genome shotgun (WGS) entry which is preliminary data.</text>
</comment>
<evidence type="ECO:0000313" key="1">
    <source>
        <dbReference type="EMBL" id="OOP56669.1"/>
    </source>
</evidence>
<organism evidence="1 2">
    <name type="scientific">Candidatus Brocadia carolinensis</name>
    <dbReference type="NCBI Taxonomy" id="1004156"/>
    <lineage>
        <taxon>Bacteria</taxon>
        <taxon>Pseudomonadati</taxon>
        <taxon>Planctomycetota</taxon>
        <taxon>Candidatus Brocadiia</taxon>
        <taxon>Candidatus Brocadiales</taxon>
        <taxon>Candidatus Brocadiaceae</taxon>
        <taxon>Candidatus Brocadia</taxon>
    </lineage>
</organism>
<name>A0A1V4AU44_9BACT</name>
<proteinExistence type="predicted"/>
<dbReference type="EMBL" id="AYTS01000067">
    <property type="protein sequence ID" value="OOP56669.1"/>
    <property type="molecule type" value="Genomic_DNA"/>
</dbReference>
<dbReference type="InterPro" id="IPR025639">
    <property type="entry name" value="DruA"/>
</dbReference>
<dbReference type="Proteomes" id="UP000189681">
    <property type="component" value="Unassembled WGS sequence"/>
</dbReference>
<dbReference type="Pfam" id="PF14236">
    <property type="entry name" value="DruA"/>
    <property type="match status" value="1"/>
</dbReference>
<sequence>MYTTFMNHGGTRKSTANREPLHDVEVRPINRGERHQWNELIRHHHYQGLHLIIGESIRYLAFYRNQWLALIGWSAAALKCKVRDQWIGWPSFL</sequence>
<dbReference type="AlphaFoldDB" id="A0A1V4AU44"/>
<dbReference type="STRING" id="1004156.AYP45_07850"/>